<evidence type="ECO:0000256" key="1">
    <source>
        <dbReference type="SAM" id="Phobius"/>
    </source>
</evidence>
<keyword evidence="1" id="KW-0812">Transmembrane</keyword>
<feature type="transmembrane region" description="Helical" evidence="1">
    <location>
        <begin position="32"/>
        <end position="49"/>
    </location>
</feature>
<feature type="transmembrane region" description="Helical" evidence="1">
    <location>
        <begin position="201"/>
        <end position="228"/>
    </location>
</feature>
<reference evidence="2" key="1">
    <citation type="submission" date="2016-10" db="EMBL/GenBank/DDBJ databases">
        <title>CRISPR-Cas defence system in Roseofilum reptotaenium: evidence of a bacteriophage-cyanobacterium arms race in the coral black band disease.</title>
        <authorList>
            <person name="Buerger P."/>
            <person name="Wood-Charlson E.M."/>
            <person name="Weynberg K.D."/>
            <person name="Willis B."/>
            <person name="Van Oppen M.J."/>
        </authorList>
    </citation>
    <scope>NUCLEOTIDE SEQUENCE [LARGE SCALE GENOMIC DNA]</scope>
    <source>
        <strain evidence="2">AO1-A</strain>
    </source>
</reference>
<dbReference type="Proteomes" id="UP000183940">
    <property type="component" value="Unassembled WGS sequence"/>
</dbReference>
<keyword evidence="1" id="KW-1133">Transmembrane helix</keyword>
<name>A0A1L9QLJ3_9CYAN</name>
<organism evidence="2 3">
    <name type="scientific">Roseofilum reptotaenium AO1-A</name>
    <dbReference type="NCBI Taxonomy" id="1925591"/>
    <lineage>
        <taxon>Bacteria</taxon>
        <taxon>Bacillati</taxon>
        <taxon>Cyanobacteriota</taxon>
        <taxon>Cyanophyceae</taxon>
        <taxon>Desertifilales</taxon>
        <taxon>Desertifilaceae</taxon>
        <taxon>Roseofilum</taxon>
    </lineage>
</organism>
<feature type="transmembrane region" description="Helical" evidence="1">
    <location>
        <begin position="9"/>
        <end position="26"/>
    </location>
</feature>
<dbReference type="AlphaFoldDB" id="A0A1L9QLJ3"/>
<feature type="transmembrane region" description="Helical" evidence="1">
    <location>
        <begin position="234"/>
        <end position="259"/>
    </location>
</feature>
<evidence type="ECO:0000313" key="2">
    <source>
        <dbReference type="EMBL" id="OJJ19759.1"/>
    </source>
</evidence>
<protein>
    <submittedName>
        <fullName evidence="2">Uncharacterized protein</fullName>
    </submittedName>
</protein>
<keyword evidence="1" id="KW-0472">Membrane</keyword>
<evidence type="ECO:0000313" key="3">
    <source>
        <dbReference type="Proteomes" id="UP000183940"/>
    </source>
</evidence>
<gene>
    <name evidence="2" type="ORF">BI308_21230</name>
</gene>
<dbReference type="EMBL" id="MLAW01000050">
    <property type="protein sequence ID" value="OJJ19759.1"/>
    <property type="molecule type" value="Genomic_DNA"/>
</dbReference>
<comment type="caution">
    <text evidence="2">The sequence shown here is derived from an EMBL/GenBank/DDBJ whole genome shotgun (WGS) entry which is preliminary data.</text>
</comment>
<accession>A0A1L9QLJ3</accession>
<sequence>MKCSFIKKCYAPLGFIVACLLFLNLFAFWKTLAVIVLISKNIALGFFYYQMTEYANEVLYIRDSLSKEQSNKKNYIMINWASLDPAACSGIQLPRLSFYNTYAIDRNKINLQKFCHELYTIIFEKIKSGSLENVSLDSVTYQFTVDASERPYLILRRSLMRWNAKATIFIRFLPYGDNLYVGLSSFVLGTLDFHRLIRKAWFSLVTIAPITFAAMLSLAFVSVIPVIGLALAQIILAVVVLIIASILSMICPQLSWLVIRGYNLKESLQQTFMRGLDLDIFNTDDAEMFMISTLNLVADTIKASFEAEGLPVDALENFVVNISQNFQGAVGVVAGNVSGTIVTGDPSQKN</sequence>
<proteinExistence type="predicted"/>
<dbReference type="PROSITE" id="PS51257">
    <property type="entry name" value="PROKAR_LIPOPROTEIN"/>
    <property type="match status" value="1"/>
</dbReference>
<keyword evidence="3" id="KW-1185">Reference proteome</keyword>